<evidence type="ECO:0000313" key="3">
    <source>
        <dbReference type="EMBL" id="MFD2246902.1"/>
    </source>
</evidence>
<dbReference type="EMBL" id="JBHUIM010000001">
    <property type="protein sequence ID" value="MFD2246902.1"/>
    <property type="molecule type" value="Genomic_DNA"/>
</dbReference>
<dbReference type="InterPro" id="IPR011856">
    <property type="entry name" value="tRNA_endonuc-like_dom_sf"/>
</dbReference>
<gene>
    <name evidence="3" type="ORF">ACFSKP_11595</name>
</gene>
<organism evidence="3 4">
    <name type="scientific">Pontibacter ruber</name>
    <dbReference type="NCBI Taxonomy" id="1343895"/>
    <lineage>
        <taxon>Bacteria</taxon>
        <taxon>Pseudomonadati</taxon>
        <taxon>Bacteroidota</taxon>
        <taxon>Cytophagia</taxon>
        <taxon>Cytophagales</taxon>
        <taxon>Hymenobacteraceae</taxon>
        <taxon>Pontibacter</taxon>
    </lineage>
</organism>
<dbReference type="PANTHER" id="PTHR34039:SF1">
    <property type="entry name" value="UPF0102 PROTEIN YRAN"/>
    <property type="match status" value="1"/>
</dbReference>
<dbReference type="Pfam" id="PF02021">
    <property type="entry name" value="UPF0102"/>
    <property type="match status" value="1"/>
</dbReference>
<dbReference type="PANTHER" id="PTHR34039">
    <property type="entry name" value="UPF0102 PROTEIN YRAN"/>
    <property type="match status" value="1"/>
</dbReference>
<dbReference type="InterPro" id="IPR011335">
    <property type="entry name" value="Restrct_endonuc-II-like"/>
</dbReference>
<accession>A0ABW5CX25</accession>
<dbReference type="RefSeq" id="WP_250428678.1">
    <property type="nucleotide sequence ID" value="NZ_JALPRR010000001.1"/>
</dbReference>
<dbReference type="SUPFAM" id="SSF52980">
    <property type="entry name" value="Restriction endonuclease-like"/>
    <property type="match status" value="1"/>
</dbReference>
<comment type="caution">
    <text evidence="3">The sequence shown here is derived from an EMBL/GenBank/DDBJ whole genome shotgun (WGS) entry which is preliminary data.</text>
</comment>
<proteinExistence type="inferred from homology"/>
<dbReference type="NCBIfam" id="NF009150">
    <property type="entry name" value="PRK12497.1-3"/>
    <property type="match status" value="1"/>
</dbReference>
<protein>
    <recommendedName>
        <fullName evidence="2">UPF0102 protein ACFSKP_11595</fullName>
    </recommendedName>
</protein>
<dbReference type="InterPro" id="IPR003509">
    <property type="entry name" value="UPF0102_YraN-like"/>
</dbReference>
<sequence length="120" mass="13364">MATQKNNHLVTGQSGEAKAATFLEEHGYSILQRNYRAGRAEIDIIAQRAGLLVFVEVKTRATDEFGFPEAAVSPKKEALLLSAAEHYIEENGWEHDIRFDIIAITLATPPVVHHIQDAFH</sequence>
<dbReference type="HAMAP" id="MF_00048">
    <property type="entry name" value="UPF0102"/>
    <property type="match status" value="1"/>
</dbReference>
<dbReference type="Gene3D" id="3.40.1350.10">
    <property type="match status" value="1"/>
</dbReference>
<reference evidence="4" key="1">
    <citation type="journal article" date="2019" name="Int. J. Syst. Evol. Microbiol.">
        <title>The Global Catalogue of Microorganisms (GCM) 10K type strain sequencing project: providing services to taxonomists for standard genome sequencing and annotation.</title>
        <authorList>
            <consortium name="The Broad Institute Genomics Platform"/>
            <consortium name="The Broad Institute Genome Sequencing Center for Infectious Disease"/>
            <person name="Wu L."/>
            <person name="Ma J."/>
        </authorList>
    </citation>
    <scope>NUCLEOTIDE SEQUENCE [LARGE SCALE GENOMIC DNA]</scope>
    <source>
        <strain evidence="4">CGMCC 4.1782</strain>
    </source>
</reference>
<dbReference type="Proteomes" id="UP001597374">
    <property type="component" value="Unassembled WGS sequence"/>
</dbReference>
<keyword evidence="4" id="KW-1185">Reference proteome</keyword>
<comment type="similarity">
    <text evidence="1 2">Belongs to the UPF0102 family.</text>
</comment>
<evidence type="ECO:0000256" key="1">
    <source>
        <dbReference type="ARBA" id="ARBA00006738"/>
    </source>
</evidence>
<dbReference type="CDD" id="cd20736">
    <property type="entry name" value="PoNe_Nuclease"/>
    <property type="match status" value="1"/>
</dbReference>
<evidence type="ECO:0000256" key="2">
    <source>
        <dbReference type="HAMAP-Rule" id="MF_00048"/>
    </source>
</evidence>
<name>A0ABW5CX25_9BACT</name>
<dbReference type="NCBIfam" id="TIGR00252">
    <property type="entry name" value="YraN family protein"/>
    <property type="match status" value="1"/>
</dbReference>
<evidence type="ECO:0000313" key="4">
    <source>
        <dbReference type="Proteomes" id="UP001597374"/>
    </source>
</evidence>